<accession>A0A0N4VLF0</accession>
<proteinExistence type="predicted"/>
<dbReference type="EMBL" id="UXUI01011451">
    <property type="protein sequence ID" value="VDD96245.1"/>
    <property type="molecule type" value="Genomic_DNA"/>
</dbReference>
<name>A0A0N4VLF0_ENTVE</name>
<evidence type="ECO:0000313" key="3">
    <source>
        <dbReference type="Proteomes" id="UP000274131"/>
    </source>
</evidence>
<evidence type="ECO:0000313" key="2">
    <source>
        <dbReference type="EMBL" id="VDD96245.1"/>
    </source>
</evidence>
<dbReference type="AlphaFoldDB" id="A0A0N4VLF0"/>
<feature type="compositionally biased region" description="Low complexity" evidence="1">
    <location>
        <begin position="92"/>
        <end position="103"/>
    </location>
</feature>
<reference evidence="2 3" key="2">
    <citation type="submission" date="2018-10" db="EMBL/GenBank/DDBJ databases">
        <authorList>
            <consortium name="Pathogen Informatics"/>
        </authorList>
    </citation>
    <scope>NUCLEOTIDE SEQUENCE [LARGE SCALE GENOMIC DNA]</scope>
</reference>
<keyword evidence="3" id="KW-1185">Reference proteome</keyword>
<evidence type="ECO:0000256" key="1">
    <source>
        <dbReference type="SAM" id="MobiDB-lite"/>
    </source>
</evidence>
<evidence type="ECO:0000313" key="4">
    <source>
        <dbReference type="WBParaSite" id="EVEC_0001171801-mRNA-1"/>
    </source>
</evidence>
<sequence>MFFYSPNLPYPFRRATLPPSAAQLHGAAAAPADESQLSPRSSAYIPAAYSGQPASATSGTVELLDDESDSRHGPSSSFPFETIDSTATAPLSSSDARSSVKSSGKLIYKRPTVTIQDSGRILLGNNQ</sequence>
<dbReference type="WBParaSite" id="EVEC_0001171801-mRNA-1">
    <property type="protein sequence ID" value="EVEC_0001171801-mRNA-1"/>
    <property type="gene ID" value="EVEC_0001171801"/>
</dbReference>
<feature type="compositionally biased region" description="Polar residues" evidence="1">
    <location>
        <begin position="73"/>
        <end position="91"/>
    </location>
</feature>
<feature type="region of interest" description="Disordered" evidence="1">
    <location>
        <begin position="49"/>
        <end position="103"/>
    </location>
</feature>
<gene>
    <name evidence="2" type="ORF">EVEC_LOCUS10996</name>
</gene>
<organism evidence="4">
    <name type="scientific">Enterobius vermicularis</name>
    <name type="common">Human pinworm</name>
    <dbReference type="NCBI Taxonomy" id="51028"/>
    <lineage>
        <taxon>Eukaryota</taxon>
        <taxon>Metazoa</taxon>
        <taxon>Ecdysozoa</taxon>
        <taxon>Nematoda</taxon>
        <taxon>Chromadorea</taxon>
        <taxon>Rhabditida</taxon>
        <taxon>Spirurina</taxon>
        <taxon>Oxyuridomorpha</taxon>
        <taxon>Oxyuroidea</taxon>
        <taxon>Oxyuridae</taxon>
        <taxon>Enterobius</taxon>
    </lineage>
</organism>
<protein>
    <submittedName>
        <fullName evidence="2 4">Uncharacterized protein</fullName>
    </submittedName>
</protein>
<dbReference type="Proteomes" id="UP000274131">
    <property type="component" value="Unassembled WGS sequence"/>
</dbReference>
<reference evidence="4" key="1">
    <citation type="submission" date="2017-02" db="UniProtKB">
        <authorList>
            <consortium name="WormBaseParasite"/>
        </authorList>
    </citation>
    <scope>IDENTIFICATION</scope>
</reference>